<proteinExistence type="inferred from homology"/>
<dbReference type="PANTHER" id="PTHR33392">
    <property type="entry name" value="POLYISOPRENYL-TEICHOIC ACID--PEPTIDOGLYCAN TEICHOIC ACID TRANSFERASE TAGU"/>
    <property type="match status" value="1"/>
</dbReference>
<evidence type="ECO:0000256" key="2">
    <source>
        <dbReference type="SAM" id="Phobius"/>
    </source>
</evidence>
<feature type="domain" description="Cell envelope-related transcriptional attenuator" evidence="3">
    <location>
        <begin position="97"/>
        <end position="242"/>
    </location>
</feature>
<dbReference type="InterPro" id="IPR050922">
    <property type="entry name" value="LytR/CpsA/Psr_CW_biosynth"/>
</dbReference>
<keyword evidence="2" id="KW-0472">Membrane</keyword>
<organism evidence="4 5">
    <name type="scientific">Periweissella cryptocerci</name>
    <dbReference type="NCBI Taxonomy" id="2506420"/>
    <lineage>
        <taxon>Bacteria</taxon>
        <taxon>Bacillati</taxon>
        <taxon>Bacillota</taxon>
        <taxon>Bacilli</taxon>
        <taxon>Lactobacillales</taxon>
        <taxon>Lactobacillaceae</taxon>
        <taxon>Periweissella</taxon>
    </lineage>
</organism>
<dbReference type="AlphaFoldDB" id="A0A4P6YWN0"/>
<keyword evidence="5" id="KW-1185">Reference proteome</keyword>
<dbReference type="OrthoDB" id="27330at2"/>
<gene>
    <name evidence="4" type="ORF">EQG49_12290</name>
</gene>
<dbReference type="NCBIfam" id="TIGR00350">
    <property type="entry name" value="lytR_cpsA_psr"/>
    <property type="match status" value="1"/>
</dbReference>
<accession>A0A4P6YWN0</accession>
<protein>
    <recommendedName>
        <fullName evidence="3">Cell envelope-related transcriptional attenuator domain-containing protein</fullName>
    </recommendedName>
</protein>
<dbReference type="Pfam" id="PF03816">
    <property type="entry name" value="LytR_cpsA_psr"/>
    <property type="match status" value="1"/>
</dbReference>
<name>A0A4P6YWN0_9LACO</name>
<dbReference type="RefSeq" id="WP_133364254.1">
    <property type="nucleotide sequence ID" value="NZ_CP037940.1"/>
</dbReference>
<dbReference type="Proteomes" id="UP000292886">
    <property type="component" value="Chromosome"/>
</dbReference>
<comment type="similarity">
    <text evidence="1">Belongs to the LytR/CpsA/Psr (LCP) family.</text>
</comment>
<evidence type="ECO:0000313" key="4">
    <source>
        <dbReference type="EMBL" id="QBO37177.1"/>
    </source>
</evidence>
<dbReference type="Gene3D" id="3.40.630.190">
    <property type="entry name" value="LCP protein"/>
    <property type="match status" value="1"/>
</dbReference>
<dbReference type="PANTHER" id="PTHR33392:SF6">
    <property type="entry name" value="POLYISOPRENYL-TEICHOIC ACID--PEPTIDOGLYCAN TEICHOIC ACID TRANSFERASE TAGU"/>
    <property type="match status" value="1"/>
</dbReference>
<feature type="transmembrane region" description="Helical" evidence="2">
    <location>
        <begin position="20"/>
        <end position="44"/>
    </location>
</feature>
<evidence type="ECO:0000259" key="3">
    <source>
        <dbReference type="Pfam" id="PF03816"/>
    </source>
</evidence>
<dbReference type="EMBL" id="CP037940">
    <property type="protein sequence ID" value="QBO37177.1"/>
    <property type="molecule type" value="Genomic_DNA"/>
</dbReference>
<dbReference type="KEGG" id="wei:EQG49_12290"/>
<evidence type="ECO:0000313" key="5">
    <source>
        <dbReference type="Proteomes" id="UP000292886"/>
    </source>
</evidence>
<keyword evidence="2" id="KW-1133">Transmembrane helix</keyword>
<evidence type="ECO:0000256" key="1">
    <source>
        <dbReference type="ARBA" id="ARBA00006068"/>
    </source>
</evidence>
<sequence length="335" mass="36212">MANSKKNKHRKHSSKKPRKVWKWIVGVLVAIILIIGGVTLYSYLNVKKSADEMYHPVKVSKTRDVQALLKAGKPVSILVMGAMTTDEATMSEAFKGNTDTMMLVTLNAQKHAMTMVNINSTLLTDIPGYAEYSPATIGSAYSFGKAATAIKTVQDYLNVPVDFYMMMNITGFQKLIDQIGGIDVTPTANYSFEGSEFTTGQPVHLDNLTTLKYIGAPTDDPTASLAQQVRMKEVLTATLKKAFAPKNVTNLGLIRSMAKEANTDLTMSDLTTVIRKYNSAATGSVDTKTLNGEVVKADKQAFAVASQADKQNLTDALRTSLALPSAKTSAAIAVK</sequence>
<keyword evidence="2" id="KW-0812">Transmembrane</keyword>
<reference evidence="5" key="1">
    <citation type="submission" date="2019-03" db="EMBL/GenBank/DDBJ databases">
        <title>Weissella sp. 26KH-42 Genome sequencing.</title>
        <authorList>
            <person name="Heo J."/>
            <person name="Kim S.-J."/>
            <person name="Kim J.-S."/>
            <person name="Hong S.-B."/>
            <person name="Kwon S.-W."/>
        </authorList>
    </citation>
    <scope>NUCLEOTIDE SEQUENCE [LARGE SCALE GENOMIC DNA]</scope>
    <source>
        <strain evidence="5">26KH-42</strain>
    </source>
</reference>
<dbReference type="InterPro" id="IPR004474">
    <property type="entry name" value="LytR_CpsA_psr"/>
</dbReference>